<keyword evidence="3" id="KW-1185">Reference proteome</keyword>
<dbReference type="EMBL" id="JAOWKZ010000001">
    <property type="protein sequence ID" value="MCV2871326.1"/>
    <property type="molecule type" value="Genomic_DNA"/>
</dbReference>
<feature type="region of interest" description="Disordered" evidence="1">
    <location>
        <begin position="48"/>
        <end position="73"/>
    </location>
</feature>
<dbReference type="Pfam" id="PF10116">
    <property type="entry name" value="Host_attach"/>
    <property type="match status" value="1"/>
</dbReference>
<sequence length="149" mass="16165">MKPVRTLVLVADDQTARFLINEGIGKGLKEVAGLSAAQFLDAQIEYDDRPGRQTGGPGGMARHGFDPGENADEAGRSRFAGYVVEELDREWLRIKPDRLILAAAPKMLGVLRARLNGAPAQALHADLAKDLVKVAAQDLPRHFADIQPM</sequence>
<comment type="caution">
    <text evidence="2">The sequence shown here is derived from an EMBL/GenBank/DDBJ whole genome shotgun (WGS) entry which is preliminary data.</text>
</comment>
<dbReference type="InterPro" id="IPR019291">
    <property type="entry name" value="Host_attachment_protein"/>
</dbReference>
<dbReference type="Proteomes" id="UP001652564">
    <property type="component" value="Unassembled WGS sequence"/>
</dbReference>
<evidence type="ECO:0000313" key="2">
    <source>
        <dbReference type="EMBL" id="MCV2871326.1"/>
    </source>
</evidence>
<proteinExistence type="predicted"/>
<gene>
    <name evidence="2" type="ORF">OEZ71_03350</name>
</gene>
<evidence type="ECO:0000313" key="3">
    <source>
        <dbReference type="Proteomes" id="UP001652564"/>
    </source>
</evidence>
<accession>A0ABT2ZJN4</accession>
<protein>
    <submittedName>
        <fullName evidence="2">Host attachment protein</fullName>
    </submittedName>
</protein>
<dbReference type="RefSeq" id="WP_263738503.1">
    <property type="nucleotide sequence ID" value="NZ_JAOWKZ010000001.1"/>
</dbReference>
<evidence type="ECO:0000256" key="1">
    <source>
        <dbReference type="SAM" id="MobiDB-lite"/>
    </source>
</evidence>
<name>A0ABT2ZJN4_9RHOB</name>
<reference evidence="2 3" key="1">
    <citation type="submission" date="2022-10" db="EMBL/GenBank/DDBJ databases">
        <title>Defluviimonas sp. nov., isolated from ocean surface sediments.</title>
        <authorList>
            <person name="He W."/>
            <person name="Wang L."/>
            <person name="Zhang D.-F."/>
        </authorList>
    </citation>
    <scope>NUCLEOTIDE SEQUENCE [LARGE SCALE GENOMIC DNA]</scope>
    <source>
        <strain evidence="2 3">WL0050</strain>
    </source>
</reference>
<organism evidence="2 3">
    <name type="scientific">Albidovulum litorale</name>
    <dbReference type="NCBI Taxonomy" id="2984134"/>
    <lineage>
        <taxon>Bacteria</taxon>
        <taxon>Pseudomonadati</taxon>
        <taxon>Pseudomonadota</taxon>
        <taxon>Alphaproteobacteria</taxon>
        <taxon>Rhodobacterales</taxon>
        <taxon>Paracoccaceae</taxon>
        <taxon>Albidovulum</taxon>
    </lineage>
</organism>